<keyword evidence="5" id="KW-1185">Reference proteome</keyword>
<dbReference type="InterPro" id="IPR002104">
    <property type="entry name" value="Integrase_catalytic"/>
</dbReference>
<name>A0A561WT60_9ACTN</name>
<evidence type="ECO:0000259" key="3">
    <source>
        <dbReference type="Pfam" id="PF00589"/>
    </source>
</evidence>
<sequence>MASFIRRLAKAAGLPGWKQISPHSCRQAWNTIARKKGADLEDRQRAMGHADPRTAQRYDRDKDSLDRPGGRRDLRQPAAAHPARPELSPRASAVGYPAASRPAAAVATIRAYGSSRSGENITVPTRSPTRTTATSVTIGSAASVSPS</sequence>
<accession>A0A561WT60</accession>
<dbReference type="InterPro" id="IPR011010">
    <property type="entry name" value="DNA_brk_join_enz"/>
</dbReference>
<dbReference type="GO" id="GO:0003677">
    <property type="term" value="F:DNA binding"/>
    <property type="evidence" value="ECO:0007669"/>
    <property type="project" value="InterPro"/>
</dbReference>
<feature type="region of interest" description="Disordered" evidence="2">
    <location>
        <begin position="36"/>
        <end position="100"/>
    </location>
</feature>
<dbReference type="Pfam" id="PF00589">
    <property type="entry name" value="Phage_integrase"/>
    <property type="match status" value="1"/>
</dbReference>
<gene>
    <name evidence="4" type="ORF">FHX75_11159</name>
</gene>
<keyword evidence="1" id="KW-0233">DNA recombination</keyword>
<dbReference type="Gene3D" id="1.10.443.10">
    <property type="entry name" value="Intergrase catalytic core"/>
    <property type="match status" value="1"/>
</dbReference>
<feature type="region of interest" description="Disordered" evidence="2">
    <location>
        <begin position="112"/>
        <end position="147"/>
    </location>
</feature>
<proteinExistence type="predicted"/>
<dbReference type="GO" id="GO:0006310">
    <property type="term" value="P:DNA recombination"/>
    <property type="evidence" value="ECO:0007669"/>
    <property type="project" value="UniProtKB-KW"/>
</dbReference>
<dbReference type="AlphaFoldDB" id="A0A561WT60"/>
<comment type="caution">
    <text evidence="4">The sequence shown here is derived from an EMBL/GenBank/DDBJ whole genome shotgun (WGS) entry which is preliminary data.</text>
</comment>
<dbReference type="InterPro" id="IPR013762">
    <property type="entry name" value="Integrase-like_cat_sf"/>
</dbReference>
<dbReference type="EMBL" id="VIXA01000001">
    <property type="protein sequence ID" value="TWG27024.1"/>
    <property type="molecule type" value="Genomic_DNA"/>
</dbReference>
<feature type="compositionally biased region" description="Low complexity" evidence="2">
    <location>
        <begin position="122"/>
        <end position="137"/>
    </location>
</feature>
<evidence type="ECO:0000313" key="5">
    <source>
        <dbReference type="Proteomes" id="UP000319927"/>
    </source>
</evidence>
<dbReference type="CDD" id="cd00397">
    <property type="entry name" value="DNA_BRE_C"/>
    <property type="match status" value="1"/>
</dbReference>
<feature type="compositionally biased region" description="Basic and acidic residues" evidence="2">
    <location>
        <begin position="36"/>
        <end position="75"/>
    </location>
</feature>
<reference evidence="4 5" key="1">
    <citation type="submission" date="2019-06" db="EMBL/GenBank/DDBJ databases">
        <title>Sequencing the genomes of 1000 actinobacteria strains.</title>
        <authorList>
            <person name="Klenk H.-P."/>
        </authorList>
    </citation>
    <scope>NUCLEOTIDE SEQUENCE [LARGE SCALE GENOMIC DNA]</scope>
    <source>
        <strain evidence="4 5">DSM 102131</strain>
    </source>
</reference>
<evidence type="ECO:0000256" key="2">
    <source>
        <dbReference type="SAM" id="MobiDB-lite"/>
    </source>
</evidence>
<feature type="compositionally biased region" description="Polar residues" evidence="2">
    <location>
        <begin position="138"/>
        <end position="147"/>
    </location>
</feature>
<organism evidence="4 5">
    <name type="scientific">Micromonospora palomenae</name>
    <dbReference type="NCBI Taxonomy" id="1461247"/>
    <lineage>
        <taxon>Bacteria</taxon>
        <taxon>Bacillati</taxon>
        <taxon>Actinomycetota</taxon>
        <taxon>Actinomycetes</taxon>
        <taxon>Micromonosporales</taxon>
        <taxon>Micromonosporaceae</taxon>
        <taxon>Micromonospora</taxon>
    </lineage>
</organism>
<feature type="domain" description="Tyr recombinase" evidence="3">
    <location>
        <begin position="4"/>
        <end position="62"/>
    </location>
</feature>
<evidence type="ECO:0000256" key="1">
    <source>
        <dbReference type="ARBA" id="ARBA00023172"/>
    </source>
</evidence>
<protein>
    <submittedName>
        <fullName evidence="4">Phage integrase family protein</fullName>
    </submittedName>
</protein>
<dbReference type="GO" id="GO:0015074">
    <property type="term" value="P:DNA integration"/>
    <property type="evidence" value="ECO:0007669"/>
    <property type="project" value="InterPro"/>
</dbReference>
<dbReference type="Proteomes" id="UP000319927">
    <property type="component" value="Unassembled WGS sequence"/>
</dbReference>
<evidence type="ECO:0000313" key="4">
    <source>
        <dbReference type="EMBL" id="TWG27024.1"/>
    </source>
</evidence>
<dbReference type="SUPFAM" id="SSF56349">
    <property type="entry name" value="DNA breaking-rejoining enzymes"/>
    <property type="match status" value="1"/>
</dbReference>